<evidence type="ECO:0000313" key="1">
    <source>
        <dbReference type="EMBL" id="JAH30520.1"/>
    </source>
</evidence>
<protein>
    <submittedName>
        <fullName evidence="1">Uncharacterized protein</fullName>
    </submittedName>
</protein>
<reference evidence="1" key="2">
    <citation type="journal article" date="2015" name="Fish Shellfish Immunol.">
        <title>Early steps in the European eel (Anguilla anguilla)-Vibrio vulnificus interaction in the gills: Role of the RtxA13 toxin.</title>
        <authorList>
            <person name="Callol A."/>
            <person name="Pajuelo D."/>
            <person name="Ebbesson L."/>
            <person name="Teles M."/>
            <person name="MacKenzie S."/>
            <person name="Amaro C."/>
        </authorList>
    </citation>
    <scope>NUCLEOTIDE SEQUENCE</scope>
</reference>
<reference evidence="1" key="1">
    <citation type="submission" date="2014-11" db="EMBL/GenBank/DDBJ databases">
        <authorList>
            <person name="Amaro Gonzalez C."/>
        </authorList>
    </citation>
    <scope>NUCLEOTIDE SEQUENCE</scope>
</reference>
<dbReference type="EMBL" id="GBXM01078057">
    <property type="protein sequence ID" value="JAH30520.1"/>
    <property type="molecule type" value="Transcribed_RNA"/>
</dbReference>
<proteinExistence type="predicted"/>
<organism evidence="1">
    <name type="scientific">Anguilla anguilla</name>
    <name type="common">European freshwater eel</name>
    <name type="synonym">Muraena anguilla</name>
    <dbReference type="NCBI Taxonomy" id="7936"/>
    <lineage>
        <taxon>Eukaryota</taxon>
        <taxon>Metazoa</taxon>
        <taxon>Chordata</taxon>
        <taxon>Craniata</taxon>
        <taxon>Vertebrata</taxon>
        <taxon>Euteleostomi</taxon>
        <taxon>Actinopterygii</taxon>
        <taxon>Neopterygii</taxon>
        <taxon>Teleostei</taxon>
        <taxon>Anguilliformes</taxon>
        <taxon>Anguillidae</taxon>
        <taxon>Anguilla</taxon>
    </lineage>
</organism>
<dbReference type="AlphaFoldDB" id="A0A0E9RQ29"/>
<name>A0A0E9RQ29_ANGAN</name>
<accession>A0A0E9RQ29</accession>
<sequence length="17" mass="1734">MSAGFQGVIATSDSLSY</sequence>